<dbReference type="InterPro" id="IPR016152">
    <property type="entry name" value="PTrfase/Anion_transptr"/>
</dbReference>
<dbReference type="Proteomes" id="UP000029669">
    <property type="component" value="Chromosome"/>
</dbReference>
<organism evidence="9 10">
    <name type="scientific">Thermoanaerobacter kivui</name>
    <name type="common">Acetogenium kivui</name>
    <dbReference type="NCBI Taxonomy" id="2325"/>
    <lineage>
        <taxon>Bacteria</taxon>
        <taxon>Bacillati</taxon>
        <taxon>Bacillota</taxon>
        <taxon>Clostridia</taxon>
        <taxon>Thermoanaerobacterales</taxon>
        <taxon>Thermoanaerobacteraceae</taxon>
        <taxon>Thermoanaerobacter</taxon>
    </lineage>
</organism>
<dbReference type="PROSITE" id="PS51094">
    <property type="entry name" value="PTS_EIIA_TYPE_2"/>
    <property type="match status" value="1"/>
</dbReference>
<sequence>MNKLRGRQLQILRKILSSSNTRMEDIMKEFDVSKRTVYREIASINEFVKNYNSKIVNKTDGLVIEGNVADIEKLKLDIVGYPSEFETEERRKMILSELLQLNEPVKLEYFSKKFGVTTSTISYDLKELEKWIEKQGLTLITKPGYGVYISGSENSFRRAIANFLYENFDTADLIDFLKTGYLAKNNIEKNLDLRLLNLIDYDTVLKIEKAILKLKLQIDYEIVESSYLGLVVHLALAIKRLQNGETIEMGEDNLQELKKTNEYKFAKKLAKYLQEELDIPIPEDEIGYVTIHLIGAKYRSTTQNYNDKDIEIIARDMIKEAEKIFDVSFSEDEFLEDGLKSHLVPAVYRLEMGLDIRNPLLEDIKTKYPLLFEKSNRVCDVLRKKLNMDIPEDEVGYIAMHFGAALERKKEASQRYNIMVVCASGIGTSRMLMSKLQMFPQINIVDVTSSIKLKDLKVRDDIDLIVSTIPLDIKDKKVVVVNPLLLKEDVEKLKKALNTDFIMEYGIKKEEEGNFKKEALHIANYGKRILELCDTITYMTAKGENSSQIIEYILKNLIDENLINENQKEQIKERLLKRESLGKIVLPNKGFVIYHCTIENIDFPLVVVGKVIEEVKMKNLVGDYEKIRTAFLMVAPEGDREGIEVLGDLSMSLIEREDLVNTLNEAQSQKEVKEKIKEVLLKKFYEEIKRIIT</sequence>
<keyword evidence="3" id="KW-0805">Transcription regulation</keyword>
<dbReference type="PROSITE" id="PS51099">
    <property type="entry name" value="PTS_EIIB_TYPE_2"/>
    <property type="match status" value="1"/>
</dbReference>
<dbReference type="InterPro" id="IPR011608">
    <property type="entry name" value="PRD"/>
</dbReference>
<evidence type="ECO:0000259" key="7">
    <source>
        <dbReference type="PROSITE" id="PS51099"/>
    </source>
</evidence>
<evidence type="ECO:0000256" key="1">
    <source>
        <dbReference type="ARBA" id="ARBA00022679"/>
    </source>
</evidence>
<feature type="domain" description="PTS EIIB type-2" evidence="7">
    <location>
        <begin position="416"/>
        <end position="505"/>
    </location>
</feature>
<dbReference type="InterPro" id="IPR036095">
    <property type="entry name" value="PTS_EIIB-like_sf"/>
</dbReference>
<dbReference type="PANTHER" id="PTHR30185:SF18">
    <property type="entry name" value="TRANSCRIPTIONAL REGULATOR MTLR"/>
    <property type="match status" value="1"/>
</dbReference>
<dbReference type="HOGENOM" id="CLU_013442_2_0_9"/>
<dbReference type="InterPro" id="IPR036634">
    <property type="entry name" value="PRD_sf"/>
</dbReference>
<dbReference type="KEGG" id="tki:TKV_c05820"/>
<dbReference type="Pfam" id="PF02302">
    <property type="entry name" value="PTS_IIB"/>
    <property type="match status" value="1"/>
</dbReference>
<evidence type="ECO:0000256" key="3">
    <source>
        <dbReference type="ARBA" id="ARBA00023015"/>
    </source>
</evidence>
<keyword evidence="1 9" id="KW-0808">Transferase</keyword>
<dbReference type="InterPro" id="IPR013011">
    <property type="entry name" value="PTS_EIIB_2"/>
</dbReference>
<dbReference type="Gene3D" id="1.10.1790.10">
    <property type="entry name" value="PRD domain"/>
    <property type="match status" value="2"/>
</dbReference>
<name>A0A097APN2_THEKI</name>
<dbReference type="Gene3D" id="1.10.10.10">
    <property type="entry name" value="Winged helix-like DNA-binding domain superfamily/Winged helix DNA-binding domain"/>
    <property type="match status" value="2"/>
</dbReference>
<dbReference type="PROSITE" id="PS51372">
    <property type="entry name" value="PRD_2"/>
    <property type="match status" value="2"/>
</dbReference>
<dbReference type="Pfam" id="PF00359">
    <property type="entry name" value="PTS_EIIA_2"/>
    <property type="match status" value="1"/>
</dbReference>
<dbReference type="GO" id="GO:0008982">
    <property type="term" value="F:protein-N(PI)-phosphohistidine-sugar phosphotransferase activity"/>
    <property type="evidence" value="ECO:0007669"/>
    <property type="project" value="InterPro"/>
</dbReference>
<feature type="domain" description="PTS EIIA type-2" evidence="6">
    <location>
        <begin position="528"/>
        <end position="679"/>
    </location>
</feature>
<dbReference type="EC" id="2.7.1.-" evidence="9"/>
<evidence type="ECO:0000259" key="8">
    <source>
        <dbReference type="PROSITE" id="PS51372"/>
    </source>
</evidence>
<feature type="domain" description="PRD" evidence="8">
    <location>
        <begin position="198"/>
        <end position="303"/>
    </location>
</feature>
<protein>
    <submittedName>
        <fullName evidence="9">Transcriptional regulator MtlR</fullName>
        <ecNumber evidence="9">2.7.1.-</ecNumber>
        <ecNumber evidence="9">2.7.1.69</ecNumber>
    </submittedName>
</protein>
<evidence type="ECO:0000256" key="4">
    <source>
        <dbReference type="ARBA" id="ARBA00023163"/>
    </source>
</evidence>
<dbReference type="EMBL" id="CP009170">
    <property type="protein sequence ID" value="AIS51778.1"/>
    <property type="molecule type" value="Genomic_DNA"/>
</dbReference>
<feature type="coiled-coil region" evidence="5">
    <location>
        <begin position="656"/>
        <end position="683"/>
    </location>
</feature>
<dbReference type="AlphaFoldDB" id="A0A097APN2"/>
<dbReference type="InterPro" id="IPR013196">
    <property type="entry name" value="HTH_11"/>
</dbReference>
<reference evidence="10" key="1">
    <citation type="journal article" date="2015" name="Genome Announc.">
        <title>Whole-Genome Sequences of 80 Environmental and Clinical Isolates of Burkholderia pseudomallei.</title>
        <authorList>
            <person name="Johnson S.L."/>
            <person name="Baker A.L."/>
            <person name="Chain P.S."/>
            <person name="Currie B.J."/>
            <person name="Daligault H.E."/>
            <person name="Davenport K.W."/>
            <person name="Davis C.B."/>
            <person name="Inglis T.J."/>
            <person name="Kaestli M."/>
            <person name="Koren S."/>
            <person name="Mayo M."/>
            <person name="Merritt A.J."/>
            <person name="Price E.P."/>
            <person name="Sarovich D.S."/>
            <person name="Warner J."/>
            <person name="Rosovitz M.J."/>
        </authorList>
    </citation>
    <scope>NUCLEOTIDE SEQUENCE [LARGE SCALE GENOMIC DNA]</scope>
    <source>
        <strain evidence="10">DSM 2030</strain>
    </source>
</reference>
<evidence type="ECO:0000256" key="2">
    <source>
        <dbReference type="ARBA" id="ARBA00022737"/>
    </source>
</evidence>
<dbReference type="STRING" id="2325.TKV_c05820"/>
<dbReference type="SUPFAM" id="SSF46785">
    <property type="entry name" value="Winged helix' DNA-binding domain"/>
    <property type="match status" value="1"/>
</dbReference>
<evidence type="ECO:0000313" key="9">
    <source>
        <dbReference type="EMBL" id="AIS51778.1"/>
    </source>
</evidence>
<keyword evidence="2" id="KW-0677">Repeat</keyword>
<dbReference type="InterPro" id="IPR036388">
    <property type="entry name" value="WH-like_DNA-bd_sf"/>
</dbReference>
<dbReference type="Gene3D" id="3.40.50.2300">
    <property type="match status" value="1"/>
</dbReference>
<dbReference type="PANTHER" id="PTHR30185">
    <property type="entry name" value="CRYPTIC BETA-GLUCOSIDE BGL OPERON ANTITERMINATOR"/>
    <property type="match status" value="1"/>
</dbReference>
<evidence type="ECO:0000313" key="10">
    <source>
        <dbReference type="Proteomes" id="UP000029669"/>
    </source>
</evidence>
<feature type="domain" description="PRD" evidence="8">
    <location>
        <begin position="305"/>
        <end position="412"/>
    </location>
</feature>
<gene>
    <name evidence="9" type="primary">mtlR2</name>
    <name evidence="9" type="ORF">TKV_c05820</name>
</gene>
<dbReference type="InterPro" id="IPR050661">
    <property type="entry name" value="BglG_antiterminators"/>
</dbReference>
<keyword evidence="10" id="KW-1185">Reference proteome</keyword>
<dbReference type="RefSeq" id="WP_049684677.1">
    <property type="nucleotide sequence ID" value="NZ_CP009170.1"/>
</dbReference>
<keyword evidence="5" id="KW-0175">Coiled coil</keyword>
<dbReference type="GO" id="GO:0009401">
    <property type="term" value="P:phosphoenolpyruvate-dependent sugar phosphotransferase system"/>
    <property type="evidence" value="ECO:0007669"/>
    <property type="project" value="InterPro"/>
</dbReference>
<dbReference type="InterPro" id="IPR036390">
    <property type="entry name" value="WH_DNA-bd_sf"/>
</dbReference>
<dbReference type="InterPro" id="IPR002178">
    <property type="entry name" value="PTS_EIIA_type-2_dom"/>
</dbReference>
<dbReference type="EC" id="2.7.1.69" evidence="9"/>
<evidence type="ECO:0000256" key="5">
    <source>
        <dbReference type="SAM" id="Coils"/>
    </source>
</evidence>
<dbReference type="Pfam" id="PF00874">
    <property type="entry name" value="PRD"/>
    <property type="match status" value="2"/>
</dbReference>
<dbReference type="Pfam" id="PF08279">
    <property type="entry name" value="HTH_11"/>
    <property type="match status" value="2"/>
</dbReference>
<dbReference type="eggNOG" id="COG3711">
    <property type="taxonomic scope" value="Bacteria"/>
</dbReference>
<dbReference type="SUPFAM" id="SSF52794">
    <property type="entry name" value="PTS system IIB component-like"/>
    <property type="match status" value="1"/>
</dbReference>
<dbReference type="SUPFAM" id="SSF63520">
    <property type="entry name" value="PTS-regulatory domain, PRD"/>
    <property type="match status" value="2"/>
</dbReference>
<dbReference type="GO" id="GO:0006355">
    <property type="term" value="P:regulation of DNA-templated transcription"/>
    <property type="evidence" value="ECO:0007669"/>
    <property type="project" value="InterPro"/>
</dbReference>
<evidence type="ECO:0000259" key="6">
    <source>
        <dbReference type="PROSITE" id="PS51094"/>
    </source>
</evidence>
<dbReference type="CDD" id="cd05568">
    <property type="entry name" value="PTS_IIB_bgl_like"/>
    <property type="match status" value="1"/>
</dbReference>
<proteinExistence type="predicted"/>
<dbReference type="InterPro" id="IPR003501">
    <property type="entry name" value="PTS_EIIB_2/3"/>
</dbReference>
<dbReference type="SUPFAM" id="SSF55804">
    <property type="entry name" value="Phoshotransferase/anion transport protein"/>
    <property type="match status" value="1"/>
</dbReference>
<dbReference type="OrthoDB" id="3175596at2"/>
<accession>A0A097APN2</accession>
<dbReference type="Gene3D" id="3.40.930.10">
    <property type="entry name" value="Mannitol-specific EII, Chain A"/>
    <property type="match status" value="1"/>
</dbReference>
<keyword evidence="4" id="KW-0804">Transcription</keyword>